<evidence type="ECO:0000256" key="3">
    <source>
        <dbReference type="ARBA" id="ARBA00023239"/>
    </source>
</evidence>
<comment type="caution">
    <text evidence="7">The sequence shown here is derived from an EMBL/GenBank/DDBJ whole genome shotgun (WGS) entry which is preliminary data.</text>
</comment>
<dbReference type="PANTHER" id="PTHR48094:SF11">
    <property type="entry name" value="GLUTATHIONE-INDEPENDENT GLYOXALASE HSP31-RELATED"/>
    <property type="match status" value="1"/>
</dbReference>
<dbReference type="STRING" id="1246581.A0A2H9TK30"/>
<dbReference type="GO" id="GO:0019243">
    <property type="term" value="P:methylglyoxal catabolic process to D-lactate via S-lactoyl-glutathione"/>
    <property type="evidence" value="ECO:0007669"/>
    <property type="project" value="TreeGrafter"/>
</dbReference>
<evidence type="ECO:0000256" key="5">
    <source>
        <dbReference type="ARBA" id="ARBA00048082"/>
    </source>
</evidence>
<dbReference type="Proteomes" id="UP000240830">
    <property type="component" value="Unassembled WGS sequence"/>
</dbReference>
<keyword evidence="3" id="KW-0456">Lyase</keyword>
<dbReference type="InterPro" id="IPR002818">
    <property type="entry name" value="DJ-1/PfpI"/>
</dbReference>
<dbReference type="EMBL" id="MTSL01000142">
    <property type="protein sequence ID" value="PJF18112.1"/>
    <property type="molecule type" value="Genomic_DNA"/>
</dbReference>
<accession>A0A2H9TK30</accession>
<dbReference type="SUPFAM" id="SSF52317">
    <property type="entry name" value="Class I glutamine amidotransferase-like"/>
    <property type="match status" value="1"/>
</dbReference>
<evidence type="ECO:0000256" key="1">
    <source>
        <dbReference type="ARBA" id="ARBA00013134"/>
    </source>
</evidence>
<dbReference type="AlphaFoldDB" id="A0A2H9TK30"/>
<dbReference type="CDD" id="cd03141">
    <property type="entry name" value="GATase1_Hsp31_like"/>
    <property type="match status" value="1"/>
</dbReference>
<reference evidence="7 8" key="1">
    <citation type="submission" date="2016-10" db="EMBL/GenBank/DDBJ databases">
        <title>The genome of Paramicrosporidium saccamoebae is the missing link in understanding Cryptomycota and Microsporidia evolution.</title>
        <authorList>
            <person name="Quandt C.A."/>
            <person name="Beaudet D."/>
            <person name="Corsaro D."/>
            <person name="Michel R."/>
            <person name="Corradi N."/>
            <person name="James T."/>
        </authorList>
    </citation>
    <scope>NUCLEOTIDE SEQUENCE [LARGE SCALE GENOMIC DNA]</scope>
    <source>
        <strain evidence="7 8">KSL3</strain>
    </source>
</reference>
<evidence type="ECO:0000313" key="8">
    <source>
        <dbReference type="Proteomes" id="UP000240830"/>
    </source>
</evidence>
<dbReference type="Gene3D" id="3.40.50.880">
    <property type="match status" value="1"/>
</dbReference>
<evidence type="ECO:0000313" key="7">
    <source>
        <dbReference type="EMBL" id="PJF18112.1"/>
    </source>
</evidence>
<dbReference type="OrthoDB" id="543156at2759"/>
<keyword evidence="8" id="KW-1185">Reference proteome</keyword>
<protein>
    <recommendedName>
        <fullName evidence="1">D-lactate dehydratase</fullName>
        <ecNumber evidence="1">4.2.1.130</ecNumber>
    </recommendedName>
</protein>
<name>A0A2H9TK30_9FUNG</name>
<comment type="similarity">
    <text evidence="4">Belongs to the peptidase C56 family. HSP31-like subfamily.</text>
</comment>
<proteinExistence type="inferred from homology"/>
<comment type="catalytic activity">
    <reaction evidence="5">
        <text>methylglyoxal + H2O = (R)-lactate + H(+)</text>
        <dbReference type="Rhea" id="RHEA:27754"/>
        <dbReference type="ChEBI" id="CHEBI:15377"/>
        <dbReference type="ChEBI" id="CHEBI:15378"/>
        <dbReference type="ChEBI" id="CHEBI:16004"/>
        <dbReference type="ChEBI" id="CHEBI:17158"/>
        <dbReference type="EC" id="4.2.1.130"/>
    </reaction>
</comment>
<dbReference type="Pfam" id="PF01965">
    <property type="entry name" value="DJ-1_PfpI"/>
    <property type="match status" value="1"/>
</dbReference>
<feature type="domain" description="DJ-1/PfpI" evidence="6">
    <location>
        <begin position="102"/>
        <end position="233"/>
    </location>
</feature>
<dbReference type="InterPro" id="IPR050325">
    <property type="entry name" value="Prot/Nucl_acid_deglycase"/>
</dbReference>
<dbReference type="InterPro" id="IPR029062">
    <property type="entry name" value="Class_I_gatase-like"/>
</dbReference>
<gene>
    <name evidence="7" type="ORF">PSACC_02072</name>
</gene>
<evidence type="ECO:0000256" key="2">
    <source>
        <dbReference type="ARBA" id="ARBA00023016"/>
    </source>
</evidence>
<dbReference type="EC" id="4.2.1.130" evidence="1"/>
<dbReference type="GO" id="GO:0005737">
    <property type="term" value="C:cytoplasm"/>
    <property type="evidence" value="ECO:0007669"/>
    <property type="project" value="TreeGrafter"/>
</dbReference>
<evidence type="ECO:0000259" key="6">
    <source>
        <dbReference type="Pfam" id="PF01965"/>
    </source>
</evidence>
<dbReference type="GO" id="GO:0019172">
    <property type="term" value="F:glyoxalase III activity"/>
    <property type="evidence" value="ECO:0007669"/>
    <property type="project" value="UniProtKB-EC"/>
</dbReference>
<sequence>MTVDHGKAVLIVLTNTKELQPAGDPTSNESRRTGYDVKEAALAYQYFQKTLGLEVNLASPSGGECTIDPSSLKASEHEEEVQAFLADPCAMQWTKCTDRMGAFDLGRFQAVVFVGGPGAMFDFAGRRVAQVVKDIWGRGGMVATIGHGAAALLSLWDEQGEPWIKNKKVTANTLEEDHDMRLEKMLPFSIQKRLEEVGAHFKKTEKFANNVVVDGRLVTAQNRNSTRDWLQQIDSLLQK</sequence>
<organism evidence="7 8">
    <name type="scientific">Paramicrosporidium saccamoebae</name>
    <dbReference type="NCBI Taxonomy" id="1246581"/>
    <lineage>
        <taxon>Eukaryota</taxon>
        <taxon>Fungi</taxon>
        <taxon>Fungi incertae sedis</taxon>
        <taxon>Cryptomycota</taxon>
        <taxon>Cryptomycota incertae sedis</taxon>
        <taxon>Paramicrosporidium</taxon>
    </lineage>
</organism>
<keyword evidence="2" id="KW-0346">Stress response</keyword>
<evidence type="ECO:0000256" key="4">
    <source>
        <dbReference type="ARBA" id="ARBA00038493"/>
    </source>
</evidence>
<dbReference type="PANTHER" id="PTHR48094">
    <property type="entry name" value="PROTEIN/NUCLEIC ACID DEGLYCASE DJ-1-RELATED"/>
    <property type="match status" value="1"/>
</dbReference>